<proteinExistence type="predicted"/>
<evidence type="ECO:0000256" key="1">
    <source>
        <dbReference type="SAM" id="MobiDB-lite"/>
    </source>
</evidence>
<evidence type="ECO:0000313" key="3">
    <source>
        <dbReference type="Proteomes" id="UP001642720"/>
    </source>
</evidence>
<feature type="compositionally biased region" description="Basic residues" evidence="1">
    <location>
        <begin position="47"/>
        <end position="57"/>
    </location>
</feature>
<dbReference type="EMBL" id="PPTA01000031">
    <property type="protein sequence ID" value="TFA97550.1"/>
    <property type="molecule type" value="Genomic_DNA"/>
</dbReference>
<protein>
    <submittedName>
        <fullName evidence="2">Uncharacterized protein</fullName>
    </submittedName>
</protein>
<evidence type="ECO:0000313" key="2">
    <source>
        <dbReference type="EMBL" id="TFA97550.1"/>
    </source>
</evidence>
<accession>A0ABY2GPQ3</accession>
<comment type="caution">
    <text evidence="2">The sequence shown here is derived from an EMBL/GenBank/DDBJ whole genome shotgun (WGS) entry which is preliminary data.</text>
</comment>
<organism evidence="2 3">
    <name type="scientific">Trichoderma ghanense</name>
    <dbReference type="NCBI Taxonomy" id="65468"/>
    <lineage>
        <taxon>Eukaryota</taxon>
        <taxon>Fungi</taxon>
        <taxon>Dikarya</taxon>
        <taxon>Ascomycota</taxon>
        <taxon>Pezizomycotina</taxon>
        <taxon>Sordariomycetes</taxon>
        <taxon>Hypocreomycetidae</taxon>
        <taxon>Hypocreales</taxon>
        <taxon>Hypocreaceae</taxon>
        <taxon>Trichoderma</taxon>
    </lineage>
</organism>
<reference evidence="2 3" key="1">
    <citation type="submission" date="2018-01" db="EMBL/GenBank/DDBJ databases">
        <title>Genome characterization of the sugarcane-associated fungus Trichoderma ghanense CCMA-1212 and their application in lignocelulose bioconversion.</title>
        <authorList>
            <person name="Steindorff A.S."/>
            <person name="Mendes T.D."/>
            <person name="Vilela E.S.D."/>
            <person name="Rodrigues D.S."/>
            <person name="Formighieri E.F."/>
            <person name="Melo I.S."/>
            <person name="Favaro L.C.L."/>
        </authorList>
    </citation>
    <scope>NUCLEOTIDE SEQUENCE [LARGE SCALE GENOMIC DNA]</scope>
    <source>
        <strain evidence="2 3">CCMA-1212</strain>
    </source>
</reference>
<sequence length="70" mass="7497">MAATGLADAAEDEGDLMLQLGGRVSGNLDLGRFCRAVSATFSANKQGSRKWGGRPRSSKLQGELPTRYLR</sequence>
<dbReference type="RefSeq" id="XP_073553752.1">
    <property type="nucleotide sequence ID" value="XM_073707754.1"/>
</dbReference>
<gene>
    <name evidence="2" type="ORF">CCMA1212_010720</name>
</gene>
<name>A0ABY2GPQ3_9HYPO</name>
<dbReference type="GeneID" id="300582204"/>
<keyword evidence="3" id="KW-1185">Reference proteome</keyword>
<feature type="region of interest" description="Disordered" evidence="1">
    <location>
        <begin position="45"/>
        <end position="70"/>
    </location>
</feature>
<dbReference type="Proteomes" id="UP001642720">
    <property type="component" value="Unassembled WGS sequence"/>
</dbReference>